<proteinExistence type="inferred from homology"/>
<keyword evidence="6" id="KW-0472">Membrane</keyword>
<accession>A0ABD0YVU8</accession>
<evidence type="ECO:0000259" key="9">
    <source>
        <dbReference type="PROSITE" id="PS50262"/>
    </source>
</evidence>
<dbReference type="InterPro" id="IPR000276">
    <property type="entry name" value="GPCR_Rhodpsn"/>
</dbReference>
<keyword evidence="8" id="KW-0807">Transducer</keyword>
<dbReference type="SUPFAM" id="SSF81321">
    <property type="entry name" value="Family A G protein-coupled receptor-like"/>
    <property type="match status" value="1"/>
</dbReference>
<evidence type="ECO:0000256" key="7">
    <source>
        <dbReference type="ARBA" id="ARBA00023170"/>
    </source>
</evidence>
<gene>
    <name evidence="10" type="ORF">AAG570_006828</name>
</gene>
<evidence type="ECO:0000256" key="6">
    <source>
        <dbReference type="ARBA" id="ARBA00023136"/>
    </source>
</evidence>
<dbReference type="EMBL" id="JBFDAA010000002">
    <property type="protein sequence ID" value="KAL1139851.1"/>
    <property type="molecule type" value="Genomic_DNA"/>
</dbReference>
<comment type="subcellular location">
    <subcellularLocation>
        <location evidence="1">Membrane</location>
        <topology evidence="1">Multi-pass membrane protein</topology>
    </subcellularLocation>
</comment>
<dbReference type="PROSITE" id="PS50262">
    <property type="entry name" value="G_PROTEIN_RECEP_F1_2"/>
    <property type="match status" value="1"/>
</dbReference>
<evidence type="ECO:0000313" key="11">
    <source>
        <dbReference type="Proteomes" id="UP001558652"/>
    </source>
</evidence>
<dbReference type="PANTHER" id="PTHR45695">
    <property type="entry name" value="LEUCOKININ RECEPTOR-RELATED"/>
    <property type="match status" value="1"/>
</dbReference>
<keyword evidence="7" id="KW-0675">Receptor</keyword>
<evidence type="ECO:0000256" key="2">
    <source>
        <dbReference type="ARBA" id="ARBA00010663"/>
    </source>
</evidence>
<dbReference type="Pfam" id="PF00001">
    <property type="entry name" value="7tm_1"/>
    <property type="match status" value="1"/>
</dbReference>
<reference evidence="10 11" key="1">
    <citation type="submission" date="2024-07" db="EMBL/GenBank/DDBJ databases">
        <title>Chromosome-level genome assembly of the water stick insect Ranatra chinensis (Heteroptera: Nepidae).</title>
        <authorList>
            <person name="Liu X."/>
        </authorList>
    </citation>
    <scope>NUCLEOTIDE SEQUENCE [LARGE SCALE GENOMIC DNA]</scope>
    <source>
        <strain evidence="10">Cailab_2021Rc</strain>
        <tissue evidence="10">Muscle</tissue>
    </source>
</reference>
<evidence type="ECO:0000256" key="8">
    <source>
        <dbReference type="ARBA" id="ARBA00023224"/>
    </source>
</evidence>
<evidence type="ECO:0000256" key="1">
    <source>
        <dbReference type="ARBA" id="ARBA00004141"/>
    </source>
</evidence>
<keyword evidence="11" id="KW-1185">Reference proteome</keyword>
<dbReference type="InterPro" id="IPR017452">
    <property type="entry name" value="GPCR_Rhodpsn_7TM"/>
</dbReference>
<evidence type="ECO:0000256" key="4">
    <source>
        <dbReference type="ARBA" id="ARBA00022989"/>
    </source>
</evidence>
<dbReference type="Gene3D" id="1.20.1070.10">
    <property type="entry name" value="Rhodopsin 7-helix transmembrane proteins"/>
    <property type="match status" value="1"/>
</dbReference>
<feature type="domain" description="G-protein coupled receptors family 1 profile" evidence="9">
    <location>
        <begin position="70"/>
        <end position="133"/>
    </location>
</feature>
<keyword evidence="4" id="KW-1133">Transmembrane helix</keyword>
<dbReference type="GO" id="GO:0004930">
    <property type="term" value="F:G protein-coupled receptor activity"/>
    <property type="evidence" value="ECO:0007669"/>
    <property type="project" value="UniProtKB-KW"/>
</dbReference>
<organism evidence="10 11">
    <name type="scientific">Ranatra chinensis</name>
    <dbReference type="NCBI Taxonomy" id="642074"/>
    <lineage>
        <taxon>Eukaryota</taxon>
        <taxon>Metazoa</taxon>
        <taxon>Ecdysozoa</taxon>
        <taxon>Arthropoda</taxon>
        <taxon>Hexapoda</taxon>
        <taxon>Insecta</taxon>
        <taxon>Pterygota</taxon>
        <taxon>Neoptera</taxon>
        <taxon>Paraneoptera</taxon>
        <taxon>Hemiptera</taxon>
        <taxon>Heteroptera</taxon>
        <taxon>Panheteroptera</taxon>
        <taxon>Nepomorpha</taxon>
        <taxon>Nepidae</taxon>
        <taxon>Ranatrinae</taxon>
        <taxon>Ranatra</taxon>
    </lineage>
</organism>
<dbReference type="Proteomes" id="UP001558652">
    <property type="component" value="Unassembled WGS sequence"/>
</dbReference>
<evidence type="ECO:0000313" key="10">
    <source>
        <dbReference type="EMBL" id="KAL1139851.1"/>
    </source>
</evidence>
<dbReference type="AlphaFoldDB" id="A0ABD0YVU8"/>
<dbReference type="PANTHER" id="PTHR45695:SF15">
    <property type="entry name" value="OPSIN RH2"/>
    <property type="match status" value="1"/>
</dbReference>
<evidence type="ECO:0000256" key="3">
    <source>
        <dbReference type="ARBA" id="ARBA00022692"/>
    </source>
</evidence>
<evidence type="ECO:0000256" key="5">
    <source>
        <dbReference type="ARBA" id="ARBA00023040"/>
    </source>
</evidence>
<keyword evidence="5" id="KW-0297">G-protein coupled receptor</keyword>
<name>A0ABD0YVU8_9HEMI</name>
<keyword evidence="3" id="KW-0812">Transmembrane</keyword>
<comment type="similarity">
    <text evidence="2">Belongs to the G-protein coupled receptor 1 family.</text>
</comment>
<dbReference type="GO" id="GO:0016020">
    <property type="term" value="C:membrane"/>
    <property type="evidence" value="ECO:0007669"/>
    <property type="project" value="UniProtKB-SubCell"/>
</dbReference>
<comment type="caution">
    <text evidence="10">The sequence shown here is derived from an EMBL/GenBank/DDBJ whole genome shotgun (WGS) entry which is preliminary data.</text>
</comment>
<sequence length="187" mass="21239">MEERVFFLKEIDHMYILAMVHLTLLHAYYDERFGRPPIVNECRLESKRPTAQLERRSINSPRRPLISIQNNAQLIVKYVKGLGLYSRVTNYFLVNLSVADLLVTLVCMPAAMGQSITGLWILGDTMCKLTSYFQYELCCDYPQSLNAEDGVQAPKHVLPGKRQETTEIGLVKTAVLPLSSATNEVWS</sequence>
<protein>
    <recommendedName>
        <fullName evidence="9">G-protein coupled receptors family 1 profile domain-containing protein</fullName>
    </recommendedName>
</protein>